<keyword evidence="3 6" id="KW-0067">ATP-binding</keyword>
<dbReference type="GO" id="GO:0005524">
    <property type="term" value="F:ATP binding"/>
    <property type="evidence" value="ECO:0007669"/>
    <property type="project" value="UniProtKB-KW"/>
</dbReference>
<dbReference type="GO" id="GO:0016887">
    <property type="term" value="F:ATP hydrolysis activity"/>
    <property type="evidence" value="ECO:0007669"/>
    <property type="project" value="InterPro"/>
</dbReference>
<evidence type="ECO:0000256" key="3">
    <source>
        <dbReference type="ARBA" id="ARBA00022840"/>
    </source>
</evidence>
<evidence type="ECO:0000313" key="7">
    <source>
        <dbReference type="Proteomes" id="UP000635245"/>
    </source>
</evidence>
<dbReference type="InterPro" id="IPR003593">
    <property type="entry name" value="AAA+_ATPase"/>
</dbReference>
<sequence length="242" mass="24936">MTHSENSGEVRIDGLTAGYAGRTVLHGITARLPHASVTAILGPNGSGKSTLLGAVAGVVPTTGGTVTLPPGVRPAFVVQRSAVSDRLPITVRETVAMGRWAHRGPWRRLSREDHDVVAESLAALGISDLAARRLGSLSGGQRQRALVAQGLAQRSAVLLLDEPSTGLDVPAREAIATALADAAAAGTTVVHVTHDLDEAESAGHCLLLREGRLLAAGAPAAVLTGTTLDAAWGLRRARFDVD</sequence>
<dbReference type="InterPro" id="IPR017871">
    <property type="entry name" value="ABC_transporter-like_CS"/>
</dbReference>
<dbReference type="NCBIfam" id="NF040873">
    <property type="entry name" value="AztA"/>
    <property type="match status" value="1"/>
</dbReference>
<evidence type="ECO:0000256" key="4">
    <source>
        <dbReference type="ARBA" id="ARBA00022967"/>
    </source>
</evidence>
<dbReference type="RefSeq" id="WP_200314773.1">
    <property type="nucleotide sequence ID" value="NZ_JAENJH010000001.1"/>
</dbReference>
<dbReference type="PANTHER" id="PTHR42794:SF1">
    <property type="entry name" value="HEMIN IMPORT ATP-BINDING PROTEIN HMUV"/>
    <property type="match status" value="1"/>
</dbReference>
<protein>
    <submittedName>
        <fullName evidence="6">Metal ABC transporter ATP-binding protein</fullName>
    </submittedName>
</protein>
<gene>
    <name evidence="6" type="ORF">JHE00_03865</name>
</gene>
<proteinExistence type="predicted"/>
<dbReference type="Pfam" id="PF00005">
    <property type="entry name" value="ABC_tran"/>
    <property type="match status" value="1"/>
</dbReference>
<evidence type="ECO:0000256" key="2">
    <source>
        <dbReference type="ARBA" id="ARBA00022741"/>
    </source>
</evidence>
<evidence type="ECO:0000259" key="5">
    <source>
        <dbReference type="PROSITE" id="PS50893"/>
    </source>
</evidence>
<dbReference type="Gene3D" id="3.40.50.300">
    <property type="entry name" value="P-loop containing nucleotide triphosphate hydrolases"/>
    <property type="match status" value="1"/>
</dbReference>
<dbReference type="InterPro" id="IPR027417">
    <property type="entry name" value="P-loop_NTPase"/>
</dbReference>
<keyword evidence="4" id="KW-1278">Translocase</keyword>
<dbReference type="Proteomes" id="UP000635245">
    <property type="component" value="Unassembled WGS sequence"/>
</dbReference>
<name>A0A934QP16_9PSEU</name>
<dbReference type="SUPFAM" id="SSF52540">
    <property type="entry name" value="P-loop containing nucleoside triphosphate hydrolases"/>
    <property type="match status" value="1"/>
</dbReference>
<keyword evidence="2" id="KW-0547">Nucleotide-binding</keyword>
<dbReference type="EMBL" id="JAENJH010000001">
    <property type="protein sequence ID" value="MBK1783451.1"/>
    <property type="molecule type" value="Genomic_DNA"/>
</dbReference>
<evidence type="ECO:0000256" key="1">
    <source>
        <dbReference type="ARBA" id="ARBA00022448"/>
    </source>
</evidence>
<dbReference type="AlphaFoldDB" id="A0A934QP16"/>
<keyword evidence="7" id="KW-1185">Reference proteome</keyword>
<organism evidence="6 7">
    <name type="scientific">Prauserella cavernicola</name>
    <dbReference type="NCBI Taxonomy" id="2800127"/>
    <lineage>
        <taxon>Bacteria</taxon>
        <taxon>Bacillati</taxon>
        <taxon>Actinomycetota</taxon>
        <taxon>Actinomycetes</taxon>
        <taxon>Pseudonocardiales</taxon>
        <taxon>Pseudonocardiaceae</taxon>
        <taxon>Prauserella</taxon>
    </lineage>
</organism>
<dbReference type="InterPro" id="IPR047748">
    <property type="entry name" value="AztA-like"/>
</dbReference>
<keyword evidence="1" id="KW-0813">Transport</keyword>
<dbReference type="PROSITE" id="PS00211">
    <property type="entry name" value="ABC_TRANSPORTER_1"/>
    <property type="match status" value="1"/>
</dbReference>
<dbReference type="PROSITE" id="PS50893">
    <property type="entry name" value="ABC_TRANSPORTER_2"/>
    <property type="match status" value="1"/>
</dbReference>
<accession>A0A934QP16</accession>
<dbReference type="PANTHER" id="PTHR42794">
    <property type="entry name" value="HEMIN IMPORT ATP-BINDING PROTEIN HMUV"/>
    <property type="match status" value="1"/>
</dbReference>
<dbReference type="InterPro" id="IPR003439">
    <property type="entry name" value="ABC_transporter-like_ATP-bd"/>
</dbReference>
<feature type="domain" description="ABC transporter" evidence="5">
    <location>
        <begin position="10"/>
        <end position="235"/>
    </location>
</feature>
<reference evidence="6" key="1">
    <citation type="submission" date="2020-12" db="EMBL/GenBank/DDBJ databases">
        <title>Prauserella sp. ASG 168, a novel actinomycete isolated from cave rock.</title>
        <authorList>
            <person name="Suriyachadkun C."/>
        </authorList>
    </citation>
    <scope>NUCLEOTIDE SEQUENCE</scope>
    <source>
        <strain evidence="6">ASG 168</strain>
    </source>
</reference>
<comment type="caution">
    <text evidence="6">The sequence shown here is derived from an EMBL/GenBank/DDBJ whole genome shotgun (WGS) entry which is preliminary data.</text>
</comment>
<dbReference type="SMART" id="SM00382">
    <property type="entry name" value="AAA"/>
    <property type="match status" value="1"/>
</dbReference>
<evidence type="ECO:0000313" key="6">
    <source>
        <dbReference type="EMBL" id="MBK1783451.1"/>
    </source>
</evidence>